<protein>
    <submittedName>
        <fullName evidence="2">Uncharacterized protein</fullName>
    </submittedName>
</protein>
<comment type="caution">
    <text evidence="2">The sequence shown here is derived from an EMBL/GenBank/DDBJ whole genome shotgun (WGS) entry which is preliminary data.</text>
</comment>
<gene>
    <name evidence="2" type="ORF">PV662_11930</name>
</gene>
<dbReference type="EMBL" id="JARAYU010000003">
    <property type="protein sequence ID" value="MDX3700459.1"/>
    <property type="molecule type" value="Genomic_DNA"/>
</dbReference>
<dbReference type="RefSeq" id="WP_046704630.1">
    <property type="nucleotide sequence ID" value="NZ_JARAUR010000033.1"/>
</dbReference>
<evidence type="ECO:0000256" key="1">
    <source>
        <dbReference type="SAM" id="MobiDB-lite"/>
    </source>
</evidence>
<sequence length="116" mass="12354">MDRVGVQRFQTGRVGAVPFAKVTGSPSAVSFVRCRTPDQAYSPSVQDAARARPSSRAAPSPESPVQAVAPTATTNAAAPTAQLRRTESYITRSPPLPVRRPPPRFVRGAAAEVREE</sequence>
<evidence type="ECO:0000313" key="2">
    <source>
        <dbReference type="EMBL" id="MDX3700459.1"/>
    </source>
</evidence>
<accession>A0ABU4NFN3</accession>
<reference evidence="2 3" key="1">
    <citation type="journal article" date="2023" name="Microb. Genom.">
        <title>Mesoterricola silvestris gen. nov., sp. nov., Mesoterricola sediminis sp. nov., Geothrix oryzae sp. nov., Geothrix edaphica sp. nov., Geothrix rubra sp. nov., and Geothrix limicola sp. nov., six novel members of Acidobacteriota isolated from soils.</title>
        <authorList>
            <person name="Weisberg A.J."/>
            <person name="Pearce E."/>
            <person name="Kramer C.G."/>
            <person name="Chang J.H."/>
            <person name="Clarke C.R."/>
        </authorList>
    </citation>
    <scope>NUCLEOTIDE SEQUENCE [LARGE SCALE GENOMIC DNA]</scope>
    <source>
        <strain evidence="2 3">ID09-01A</strain>
    </source>
</reference>
<feature type="region of interest" description="Disordered" evidence="1">
    <location>
        <begin position="39"/>
        <end position="116"/>
    </location>
</feature>
<keyword evidence="3" id="KW-1185">Reference proteome</keyword>
<dbReference type="Proteomes" id="UP001271274">
    <property type="component" value="Unassembled WGS sequence"/>
</dbReference>
<organism evidence="2 3">
    <name type="scientific">Streptomyces europaeiscabiei</name>
    <dbReference type="NCBI Taxonomy" id="146819"/>
    <lineage>
        <taxon>Bacteria</taxon>
        <taxon>Bacillati</taxon>
        <taxon>Actinomycetota</taxon>
        <taxon>Actinomycetes</taxon>
        <taxon>Kitasatosporales</taxon>
        <taxon>Streptomycetaceae</taxon>
        <taxon>Streptomyces</taxon>
    </lineage>
</organism>
<name>A0ABU4NFN3_9ACTN</name>
<feature type="compositionally biased region" description="Low complexity" evidence="1">
    <location>
        <begin position="51"/>
        <end position="82"/>
    </location>
</feature>
<feature type="compositionally biased region" description="Pro residues" evidence="1">
    <location>
        <begin position="94"/>
        <end position="104"/>
    </location>
</feature>
<proteinExistence type="predicted"/>
<evidence type="ECO:0000313" key="3">
    <source>
        <dbReference type="Proteomes" id="UP001271274"/>
    </source>
</evidence>